<dbReference type="PANTHER" id="PTHR13847:SF289">
    <property type="entry name" value="GLYCINE OXIDASE"/>
    <property type="match status" value="1"/>
</dbReference>
<evidence type="ECO:0000259" key="2">
    <source>
        <dbReference type="Pfam" id="PF01266"/>
    </source>
</evidence>
<dbReference type="SUPFAM" id="SSF51905">
    <property type="entry name" value="FAD/NAD(P)-binding domain"/>
    <property type="match status" value="1"/>
</dbReference>
<accession>A0A3Q9JME6</accession>
<sequence length="391" mass="42770">MSQKIVADIVVVGGGVAGLWLTARLHQAGYTTLLIENNTLGGGQTVKSQGIIHGGTKYALNGVLTGASEAISGMPKRWRDCLEGNGELDLTGAKVLSAHHYLWSPGDLAGNLMSFFASKAIRARVKQVKKEQLPQALQNEHFKGKAYQLNELVFDIPSVVARLAALSENRILQASSFSLVSATENKVIIRADDFEIETQRMVLSAGEGNESLIQSCNLSQPVMQRRPLHMVMVKSPNIKPLYAHCLGAGVKPRVTITTHYHQDGTPVWYVGGDLAEASGVARSPDEQIAFAKKELAKVIPWIDLTDAQWATLRVNRAEPAQNNLMRPDTAFMTQHNAITIGWPTKLALAPDFADQFITYLKKEGIQPLYNTPLPGIPRPFVATTPWDEVFV</sequence>
<dbReference type="PANTHER" id="PTHR13847">
    <property type="entry name" value="SARCOSINE DEHYDROGENASE-RELATED"/>
    <property type="match status" value="1"/>
</dbReference>
<dbReference type="Proteomes" id="UP000273143">
    <property type="component" value="Chromosome"/>
</dbReference>
<keyword evidence="4" id="KW-1185">Reference proteome</keyword>
<dbReference type="Pfam" id="PF01266">
    <property type="entry name" value="DAO"/>
    <property type="match status" value="1"/>
</dbReference>
<dbReference type="Gene3D" id="3.30.9.10">
    <property type="entry name" value="D-Amino Acid Oxidase, subunit A, domain 2"/>
    <property type="match status" value="1"/>
</dbReference>
<dbReference type="InterPro" id="IPR036188">
    <property type="entry name" value="FAD/NAD-bd_sf"/>
</dbReference>
<dbReference type="KEGG" id="emo:DM558_14535"/>
<proteinExistence type="predicted"/>
<dbReference type="Gene3D" id="3.50.50.60">
    <property type="entry name" value="FAD/NAD(P)-binding domain"/>
    <property type="match status" value="1"/>
</dbReference>
<dbReference type="EMBL" id="CP029822">
    <property type="protein sequence ID" value="AZS51908.1"/>
    <property type="molecule type" value="Genomic_DNA"/>
</dbReference>
<reference evidence="4" key="1">
    <citation type="submission" date="2018-06" db="EMBL/GenBank/DDBJ databases">
        <title>Complete genome of Pseudomonas insecticola strain QZS01.</title>
        <authorList>
            <person name="Wang J."/>
            <person name="Su Q."/>
        </authorList>
    </citation>
    <scope>NUCLEOTIDE SEQUENCE [LARGE SCALE GENOMIC DNA]</scope>
    <source>
        <strain evidence="4">QZS01</strain>
    </source>
</reference>
<dbReference type="InterPro" id="IPR006076">
    <property type="entry name" value="FAD-dep_OxRdtase"/>
</dbReference>
<dbReference type="RefSeq" id="WP_127164582.1">
    <property type="nucleotide sequence ID" value="NZ_CP029822.1"/>
</dbReference>
<dbReference type="AlphaFoldDB" id="A0A3Q9JME6"/>
<protein>
    <submittedName>
        <fullName evidence="3">FAD-dependent oxidoreductase</fullName>
    </submittedName>
</protein>
<keyword evidence="1" id="KW-0560">Oxidoreductase</keyword>
<evidence type="ECO:0000256" key="1">
    <source>
        <dbReference type="ARBA" id="ARBA00023002"/>
    </source>
</evidence>
<dbReference type="GO" id="GO:0016491">
    <property type="term" value="F:oxidoreductase activity"/>
    <property type="evidence" value="ECO:0007669"/>
    <property type="project" value="UniProtKB-KW"/>
</dbReference>
<evidence type="ECO:0000313" key="4">
    <source>
        <dbReference type="Proteomes" id="UP000273143"/>
    </source>
</evidence>
<organism evidence="3 4">
    <name type="scientific">Entomomonas moraniae</name>
    <dbReference type="NCBI Taxonomy" id="2213226"/>
    <lineage>
        <taxon>Bacteria</taxon>
        <taxon>Pseudomonadati</taxon>
        <taxon>Pseudomonadota</taxon>
        <taxon>Gammaproteobacteria</taxon>
        <taxon>Pseudomonadales</taxon>
        <taxon>Pseudomonadaceae</taxon>
        <taxon>Entomomonas</taxon>
    </lineage>
</organism>
<evidence type="ECO:0000313" key="3">
    <source>
        <dbReference type="EMBL" id="AZS51908.1"/>
    </source>
</evidence>
<name>A0A3Q9JME6_9GAMM</name>
<feature type="domain" description="FAD dependent oxidoreductase" evidence="2">
    <location>
        <begin position="8"/>
        <end position="314"/>
    </location>
</feature>
<dbReference type="GO" id="GO:0005737">
    <property type="term" value="C:cytoplasm"/>
    <property type="evidence" value="ECO:0007669"/>
    <property type="project" value="TreeGrafter"/>
</dbReference>
<gene>
    <name evidence="3" type="ORF">DM558_14535</name>
</gene>